<accession>A0A2T9WLJ6</accession>
<evidence type="ECO:0000313" key="1">
    <source>
        <dbReference type="EMBL" id="MCC5447072.1"/>
    </source>
</evidence>
<protein>
    <submittedName>
        <fullName evidence="2">Uncharacterized protein</fullName>
    </submittedName>
</protein>
<dbReference type="EMBL" id="QEFP01000004">
    <property type="protein sequence ID" value="PVU68709.1"/>
    <property type="molecule type" value="Genomic_DNA"/>
</dbReference>
<dbReference type="EMBL" id="QEFP02000007">
    <property type="protein sequence ID" value="MCC5447072.1"/>
    <property type="molecule type" value="Genomic_DNA"/>
</dbReference>
<organism evidence="2">
    <name type="scientific">Nanobsidianus stetteri</name>
    <dbReference type="NCBI Taxonomy" id="1294122"/>
    <lineage>
        <taxon>Archaea</taxon>
        <taxon>Nanobdellota</taxon>
        <taxon>Candidatus Nanoarchaeia</taxon>
        <taxon>Nanoarchaeales</taxon>
        <taxon>Nanopusillaceae</taxon>
        <taxon>Candidatus Nanobsidianus</taxon>
    </lineage>
</organism>
<dbReference type="RefSeq" id="WP_228615300.1">
    <property type="nucleotide sequence ID" value="NZ_QEFP02000007.1"/>
</dbReference>
<proteinExistence type="predicted"/>
<sequence length="67" mass="7317">MATPSQLRAEIEAAFKKGVSKDEVDKVAQQIANKLGKKPAVVKALITRYVNKGMIKEQGGKYVWAGQ</sequence>
<evidence type="ECO:0000313" key="2">
    <source>
        <dbReference type="EMBL" id="PVU68709.1"/>
    </source>
</evidence>
<reference evidence="2" key="1">
    <citation type="journal article" date="2015" name="Appl. Environ. Microbiol.">
        <title>Nanoarchaeota, Their Sulfolobales Host, and Nanoarchaeota Virus Distribution across Yellowstone National Park Hot Springs.</title>
        <authorList>
            <person name="Munson-McGee J.H."/>
            <person name="Field E.K."/>
            <person name="Bateson M."/>
            <person name="Rooney C."/>
            <person name="Stepanauskas R."/>
            <person name="Young M.J."/>
        </authorList>
    </citation>
    <scope>NUCLEOTIDE SEQUENCE [LARGE SCALE GENOMIC DNA]</scope>
    <source>
        <strain evidence="2">SCGC AB-777_F03</strain>
    </source>
</reference>
<comment type="caution">
    <text evidence="2">The sequence shown here is derived from an EMBL/GenBank/DDBJ whole genome shotgun (WGS) entry which is preliminary data.</text>
</comment>
<gene>
    <name evidence="1" type="ORF">DDW03_001500</name>
    <name evidence="2" type="ORF">DDW03_01270</name>
</gene>
<reference evidence="1" key="2">
    <citation type="submission" date="2017-05" db="EMBL/GenBank/DDBJ databases">
        <authorList>
            <person name="Munson-Mcgee J.H."/>
        </authorList>
    </citation>
    <scope>NUCLEOTIDE SEQUENCE</scope>
    <source>
        <strain evidence="1">SCGC AB-777_F03</strain>
    </source>
</reference>
<dbReference type="AlphaFoldDB" id="A0A2T9WLJ6"/>
<name>A0A2T9WLJ6_NANST</name>
<reference evidence="2" key="3">
    <citation type="submission" date="2017-05" db="EMBL/GenBank/DDBJ databases">
        <authorList>
            <person name="Song R."/>
            <person name="Chenine A.L."/>
            <person name="Ruprecht R.M."/>
        </authorList>
    </citation>
    <scope>NUCLEOTIDE SEQUENCE</scope>
    <source>
        <strain evidence="2">SCGC AB-777_F03</strain>
    </source>
</reference>
<reference evidence="1" key="4">
    <citation type="submission" date="2021-11" db="EMBL/GenBank/DDBJ databases">
        <authorList>
            <person name="Munson-Mcgee J."/>
            <person name="Field E."/>
            <person name="Bateson M."/>
            <person name="Rooney C."/>
            <person name="Stepanauskas R."/>
            <person name="Young M."/>
        </authorList>
    </citation>
    <scope>NUCLEOTIDE SEQUENCE</scope>
    <source>
        <strain evidence="1">SCGC AB-777_F03</strain>
    </source>
</reference>
<dbReference type="Proteomes" id="UP000245509">
    <property type="component" value="Unassembled WGS sequence"/>
</dbReference>